<keyword evidence="7 12" id="KW-1133">Transmembrane helix</keyword>
<dbReference type="GeneID" id="77424809"/>
<dbReference type="PANTHER" id="PTHR11410">
    <property type="entry name" value="ATP SYNTHASE SUBUNIT A"/>
    <property type="match status" value="1"/>
</dbReference>
<keyword evidence="4" id="KW-0138">CF(0)</keyword>
<dbReference type="PANTHER" id="PTHR11410:SF0">
    <property type="entry name" value="ATP SYNTHASE SUBUNIT A"/>
    <property type="match status" value="1"/>
</dbReference>
<dbReference type="InterPro" id="IPR000568">
    <property type="entry name" value="ATP_synth_F0_asu"/>
</dbReference>
<feature type="transmembrane region" description="Helical" evidence="12">
    <location>
        <begin position="185"/>
        <end position="218"/>
    </location>
</feature>
<evidence type="ECO:0000256" key="9">
    <source>
        <dbReference type="ARBA" id="ARBA00023136"/>
    </source>
</evidence>
<keyword evidence="6" id="KW-0375">Hydrogen ion transport</keyword>
<reference evidence="13" key="1">
    <citation type="submission" date="2021-11" db="EMBL/GenBank/DDBJ databases">
        <authorList>
            <person name="Ge X.-Y."/>
            <person name="Peng L."/>
            <person name="Sun C.-H."/>
            <person name="Wang B.-X."/>
        </authorList>
    </citation>
    <scope>NUCLEOTIDE SEQUENCE</scope>
</reference>
<gene>
    <name evidence="13" type="primary">ATP6</name>
</gene>
<proteinExistence type="inferred from homology"/>
<evidence type="ECO:0000256" key="8">
    <source>
        <dbReference type="ARBA" id="ARBA00023065"/>
    </source>
</evidence>
<evidence type="ECO:0000256" key="10">
    <source>
        <dbReference type="ARBA" id="ARBA00023310"/>
    </source>
</evidence>
<keyword evidence="5 12" id="KW-0812">Transmembrane</keyword>
<dbReference type="InterPro" id="IPR035908">
    <property type="entry name" value="F0_ATP_A_sf"/>
</dbReference>
<dbReference type="Pfam" id="PF00119">
    <property type="entry name" value="ATP-synt_A"/>
    <property type="match status" value="1"/>
</dbReference>
<feature type="transmembrane region" description="Helical" evidence="12">
    <location>
        <begin position="66"/>
        <end position="90"/>
    </location>
</feature>
<evidence type="ECO:0000313" key="13">
    <source>
        <dbReference type="EMBL" id="UZZ43692.1"/>
    </source>
</evidence>
<dbReference type="CTD" id="4508"/>
<evidence type="ECO:0000256" key="12">
    <source>
        <dbReference type="SAM" id="Phobius"/>
    </source>
</evidence>
<protein>
    <recommendedName>
        <fullName evidence="11">ATP synthase subunit a</fullName>
    </recommendedName>
</protein>
<dbReference type="SUPFAM" id="SSF81336">
    <property type="entry name" value="F1F0 ATP synthase subunit A"/>
    <property type="match status" value="1"/>
</dbReference>
<evidence type="ECO:0000256" key="7">
    <source>
        <dbReference type="ARBA" id="ARBA00022989"/>
    </source>
</evidence>
<accession>A0A9E8RSW8</accession>
<evidence type="ECO:0000256" key="2">
    <source>
        <dbReference type="ARBA" id="ARBA00006810"/>
    </source>
</evidence>
<dbReference type="GO" id="GO:0045259">
    <property type="term" value="C:proton-transporting ATP synthase complex"/>
    <property type="evidence" value="ECO:0007669"/>
    <property type="project" value="UniProtKB-KW"/>
</dbReference>
<keyword evidence="3" id="KW-0813">Transport</keyword>
<dbReference type="CDD" id="cd00310">
    <property type="entry name" value="ATP-synt_Fo_a_6"/>
    <property type="match status" value="1"/>
</dbReference>
<dbReference type="GO" id="GO:0005743">
    <property type="term" value="C:mitochondrial inner membrane"/>
    <property type="evidence" value="ECO:0007669"/>
    <property type="project" value="UniProtKB-SubCell"/>
</dbReference>
<comment type="similarity">
    <text evidence="2">Belongs to the ATPase A chain family.</text>
</comment>
<evidence type="ECO:0000256" key="1">
    <source>
        <dbReference type="ARBA" id="ARBA00004141"/>
    </source>
</evidence>
<evidence type="ECO:0000256" key="5">
    <source>
        <dbReference type="ARBA" id="ARBA00022692"/>
    </source>
</evidence>
<geneLocation type="mitochondrion" evidence="13"/>
<feature type="transmembrane region" description="Helical" evidence="12">
    <location>
        <begin position="96"/>
        <end position="118"/>
    </location>
</feature>
<keyword evidence="8" id="KW-0406">Ion transport</keyword>
<keyword evidence="10" id="KW-0066">ATP synthesis</keyword>
<dbReference type="EMBL" id="OL677996">
    <property type="protein sequence ID" value="UZZ43692.1"/>
    <property type="molecule type" value="Genomic_DNA"/>
</dbReference>
<sequence>MMNNLFSIFDPISIMKLPLNWISIMLMFMFIPKKMFLQMNRINNIINYFNKLVMNEFSPILKKNKFMLLPMTFFTIILMNNLMSLPPYIFPTTSHLQLNMLMSLPTWLSIMMFGWYYHTNHLFCHLVPNNTPLMLMNFMVIIETISNLIRPLTLMVRLTANLIAGHLLLSLLSSLKMILSYKSMIMLIMIQMILITLEFSVAIIQAYVFSLLICLYFMDVN</sequence>
<comment type="subcellular location">
    <subcellularLocation>
        <location evidence="1">Membrane</location>
        <topology evidence="1">Multi-pass membrane protein</topology>
    </subcellularLocation>
    <subcellularLocation>
        <location evidence="11">Mitochondrion inner membrane</location>
        <topology evidence="11">Multi-pass membrane protein</topology>
    </subcellularLocation>
</comment>
<evidence type="ECO:0000256" key="3">
    <source>
        <dbReference type="ARBA" id="ARBA00022448"/>
    </source>
</evidence>
<dbReference type="PRINTS" id="PR00123">
    <property type="entry name" value="ATPASEA"/>
</dbReference>
<keyword evidence="9 12" id="KW-0472">Membrane</keyword>
<organism evidence="13">
    <name type="scientific">Plectrocnemia tsukuiensis</name>
    <dbReference type="NCBI Taxonomy" id="623670"/>
    <lineage>
        <taxon>Eukaryota</taxon>
        <taxon>Metazoa</taxon>
        <taxon>Ecdysozoa</taxon>
        <taxon>Arthropoda</taxon>
        <taxon>Hexapoda</taxon>
        <taxon>Insecta</taxon>
        <taxon>Pterygota</taxon>
        <taxon>Neoptera</taxon>
        <taxon>Endopterygota</taxon>
        <taxon>Trichoptera</taxon>
        <taxon>Annulipalpia</taxon>
        <taxon>Psychomyioidea</taxon>
        <taxon>Polycentropodidae</taxon>
        <taxon>Polycentropodinae</taxon>
        <taxon>Plectrocnemia</taxon>
    </lineage>
</organism>
<feature type="transmembrane region" description="Helical" evidence="12">
    <location>
        <begin position="130"/>
        <end position="149"/>
    </location>
</feature>
<evidence type="ECO:0000256" key="6">
    <source>
        <dbReference type="ARBA" id="ARBA00022781"/>
    </source>
</evidence>
<evidence type="ECO:0000256" key="4">
    <source>
        <dbReference type="ARBA" id="ARBA00022547"/>
    </source>
</evidence>
<dbReference type="GO" id="GO:0046933">
    <property type="term" value="F:proton-transporting ATP synthase activity, rotational mechanism"/>
    <property type="evidence" value="ECO:0007669"/>
    <property type="project" value="TreeGrafter"/>
</dbReference>
<dbReference type="AlphaFoldDB" id="A0A9E8RSW8"/>
<name>A0A9E8RSW8_9NEOP</name>
<evidence type="ECO:0000256" key="11">
    <source>
        <dbReference type="RuleBase" id="RU004450"/>
    </source>
</evidence>
<dbReference type="Gene3D" id="1.20.120.220">
    <property type="entry name" value="ATP synthase, F0 complex, subunit A"/>
    <property type="match status" value="1"/>
</dbReference>
<dbReference type="NCBIfam" id="TIGR01131">
    <property type="entry name" value="ATP_synt_6_or_A"/>
    <property type="match status" value="1"/>
</dbReference>
<dbReference type="RefSeq" id="YP_010585956.1">
    <property type="nucleotide sequence ID" value="NC_069238.1"/>
</dbReference>
<dbReference type="InterPro" id="IPR045083">
    <property type="entry name" value="ATP_synth_F0_asu_bact/mt"/>
</dbReference>
<keyword evidence="13" id="KW-0496">Mitochondrion</keyword>
<reference evidence="13" key="2">
    <citation type="journal article" date="2022" name="Syst. Entomol.">
        <title>Massive gene rearrangements of mitochondrial genomes and implications for the phylogeny of Trichoptera (Insecta).</title>
        <authorList>
            <person name="Ge X."/>
            <person name="Peng L."/>
            <person name="Vogler A.P."/>
            <person name="Morse J.C."/>
            <person name="Yang L."/>
            <person name="Sun C."/>
            <person name="Wang B."/>
        </authorList>
    </citation>
    <scope>NUCLEOTIDE SEQUENCE</scope>
</reference>
<feature type="transmembrane region" description="Helical" evidence="12">
    <location>
        <begin position="12"/>
        <end position="31"/>
    </location>
</feature>